<comment type="caution">
    <text evidence="2">The sequence shown here is derived from an EMBL/GenBank/DDBJ whole genome shotgun (WGS) entry which is preliminary data.</text>
</comment>
<proteinExistence type="predicted"/>
<gene>
    <name evidence="2" type="ORF">DW038_10465</name>
</gene>
<dbReference type="Pfam" id="PF13304">
    <property type="entry name" value="AAA_21"/>
    <property type="match status" value="1"/>
</dbReference>
<dbReference type="Proteomes" id="UP000286181">
    <property type="component" value="Unassembled WGS sequence"/>
</dbReference>
<evidence type="ECO:0000259" key="1">
    <source>
        <dbReference type="Pfam" id="PF13304"/>
    </source>
</evidence>
<accession>A0A415I6Y5</accession>
<dbReference type="SUPFAM" id="SSF52540">
    <property type="entry name" value="P-loop containing nucleoside triphosphate hydrolases"/>
    <property type="match status" value="1"/>
</dbReference>
<protein>
    <submittedName>
        <fullName evidence="2">Transporter</fullName>
    </submittedName>
</protein>
<reference evidence="2 3" key="1">
    <citation type="submission" date="2018-08" db="EMBL/GenBank/DDBJ databases">
        <title>A genome reference for cultivated species of the human gut microbiota.</title>
        <authorList>
            <person name="Zou Y."/>
            <person name="Xue W."/>
            <person name="Luo G."/>
        </authorList>
    </citation>
    <scope>NUCLEOTIDE SEQUENCE [LARGE SCALE GENOMIC DNA]</scope>
    <source>
        <strain evidence="2 3">AF39-14AC</strain>
    </source>
</reference>
<dbReference type="PANTHER" id="PTHR40396">
    <property type="entry name" value="ATPASE-LIKE PROTEIN"/>
    <property type="match status" value="1"/>
</dbReference>
<dbReference type="GO" id="GO:0016887">
    <property type="term" value="F:ATP hydrolysis activity"/>
    <property type="evidence" value="ECO:0007669"/>
    <property type="project" value="InterPro"/>
</dbReference>
<dbReference type="RefSeq" id="WP_118372150.1">
    <property type="nucleotide sequence ID" value="NZ_QROF01000009.1"/>
</dbReference>
<dbReference type="PANTHER" id="PTHR40396:SF1">
    <property type="entry name" value="ATPASE AAA-TYPE CORE DOMAIN-CONTAINING PROTEIN"/>
    <property type="match status" value="1"/>
</dbReference>
<dbReference type="EMBL" id="QROF01000009">
    <property type="protein sequence ID" value="RHL03292.1"/>
    <property type="molecule type" value="Genomic_DNA"/>
</dbReference>
<dbReference type="AlphaFoldDB" id="A0A415I6Y5"/>
<dbReference type="InterPro" id="IPR003959">
    <property type="entry name" value="ATPase_AAA_core"/>
</dbReference>
<evidence type="ECO:0000313" key="3">
    <source>
        <dbReference type="Proteomes" id="UP000286181"/>
    </source>
</evidence>
<name>A0A415I6Y5_9FIRM</name>
<sequence length="460" mass="53300">MLIRFNVKNFLSFDRREDGKTEEFSMISGKVRNKKEHIYDDGKMKLLKFAAIYGANAAGKSNLVKAMDFMRHTVIKGLPDGHTERYCKIEPSNQDEASYFELEILLNNKYYAYGFEVILSQSKFIAEWLIELNTDNSEKVIFQRDILTGKYELGKDLRHKGLYEKIDVYASDVSDDTSVLFLNLMNQNKKNLYNEFDDAAIIRDVFLWIKEQFDINYPDQPISDYSYLAKAKDVQEVCRVISAFGTGITDFKMVDVPVEKVLGELPQKLQKRIISDIEQKQAEIRGNEKLSEIALVMRSNTNFFIITLSEEDGIKCQTIEFSHGEKDVLFQLSEESDGTVRVLDLLEILLAGEGKTYVIDELDRCLHPSLTYKFVETFLQVAEERNIQLIVTTHESRLLDFELLRRDEIWFVNKNKLGKSDVYSLEEYNARFDQKIDKAYLEGRYGGVPIFSTVFPVKEE</sequence>
<organism evidence="2 3">
    <name type="scientific">Agathobacter rectalis</name>
    <dbReference type="NCBI Taxonomy" id="39491"/>
    <lineage>
        <taxon>Bacteria</taxon>
        <taxon>Bacillati</taxon>
        <taxon>Bacillota</taxon>
        <taxon>Clostridia</taxon>
        <taxon>Lachnospirales</taxon>
        <taxon>Lachnospiraceae</taxon>
        <taxon>Agathobacter</taxon>
    </lineage>
</organism>
<dbReference type="Gene3D" id="3.40.50.300">
    <property type="entry name" value="P-loop containing nucleotide triphosphate hydrolases"/>
    <property type="match status" value="1"/>
</dbReference>
<evidence type="ECO:0000313" key="2">
    <source>
        <dbReference type="EMBL" id="RHL03292.1"/>
    </source>
</evidence>
<dbReference type="InterPro" id="IPR027417">
    <property type="entry name" value="P-loop_NTPase"/>
</dbReference>
<dbReference type="GO" id="GO:0005524">
    <property type="term" value="F:ATP binding"/>
    <property type="evidence" value="ECO:0007669"/>
    <property type="project" value="InterPro"/>
</dbReference>
<feature type="domain" description="ATPase AAA-type core" evidence="1">
    <location>
        <begin position="49"/>
        <end position="400"/>
    </location>
</feature>